<dbReference type="EMBL" id="JAPDRQ010000069">
    <property type="protein sequence ID" value="KAJ9657078.1"/>
    <property type="molecule type" value="Genomic_DNA"/>
</dbReference>
<keyword evidence="2" id="KW-1185">Reference proteome</keyword>
<dbReference type="Proteomes" id="UP001172386">
    <property type="component" value="Unassembled WGS sequence"/>
</dbReference>
<gene>
    <name evidence="1" type="ORF">H2198_004570</name>
</gene>
<comment type="caution">
    <text evidence="1">The sequence shown here is derived from an EMBL/GenBank/DDBJ whole genome shotgun (WGS) entry which is preliminary data.</text>
</comment>
<evidence type="ECO:0000313" key="1">
    <source>
        <dbReference type="EMBL" id="KAJ9657078.1"/>
    </source>
</evidence>
<proteinExistence type="predicted"/>
<sequence length="733" mass="79672">MRIGITALISLALARGIWAADIISTDGFSNCGKGDSPIEVQNVDISFDRTTNTITFDVLGTSKESQDVTASLLVTAYGVTVYNQTFDPCADSTKVEQLCPVPAGTFSAKGTQQIPSEYASQIPSIAYSIPDLDGQAQLVLNGKDGSQAACIQSSVTNGKSVELPAVAGIAGAIAAGALLLSGVSAAMAGGQPGATHSSPGFMEVMWWFQSMSMDGMYSVNYPGIYRSYTKNFAFSCGLIPWGGMQTTIDNFRKSTGGNITDNNYEYLKNSTLRFQDGSTATPSGSFKRLLVRGLDVLLPRQVDGITTSVNGTSGASGNPSKESTLVSGIQAYVEQITVPDANAFMTILLVFAIVIGAIVVGILLFKVILEAWALFGKFPTSLTTFRKEYWRIMAQTITSLVFLLYGVWTLYCIFQFKNGDSWAARALAGVTLGLFTALLGFYIWKIWSVAHKLKKSQGDSSALFEDKKTWKKYKIFYENYKKQYWWLFIPFIVYMFAKGCVLAGGDGHGLVQTIGQLAIEIIMLIVLLWSRPFSRKSGNWINIIIQVVRVISVVCILVFVTELGIAKTTQTITGVVLIVVQASLTGILAILIAINAIINCCKENPHRKRRKAAEKARSQDLEGDAFLMELRDTKAKGNVQLHQKELSQSSLGGYDELRVQAQTNRTGRYTLTRADSTAPLVAKHSHTSSMGNSGYTPVIQDMTPDVSPQQSFNQREPRLPNMGLGAGQPGRSY</sequence>
<reference evidence="1" key="1">
    <citation type="submission" date="2022-10" db="EMBL/GenBank/DDBJ databases">
        <title>Culturing micro-colonial fungi from biological soil crusts in the Mojave desert and describing Neophaeococcomyces mojavensis, and introducing the new genera and species Taxawa tesnikishii.</title>
        <authorList>
            <person name="Kurbessoian T."/>
            <person name="Stajich J.E."/>
        </authorList>
    </citation>
    <scope>NUCLEOTIDE SEQUENCE</scope>
    <source>
        <strain evidence="1">JES_112</strain>
    </source>
</reference>
<name>A0ACC3A8I6_9EURO</name>
<organism evidence="1 2">
    <name type="scientific">Neophaeococcomyces mojaviensis</name>
    <dbReference type="NCBI Taxonomy" id="3383035"/>
    <lineage>
        <taxon>Eukaryota</taxon>
        <taxon>Fungi</taxon>
        <taxon>Dikarya</taxon>
        <taxon>Ascomycota</taxon>
        <taxon>Pezizomycotina</taxon>
        <taxon>Eurotiomycetes</taxon>
        <taxon>Chaetothyriomycetidae</taxon>
        <taxon>Chaetothyriales</taxon>
        <taxon>Chaetothyriales incertae sedis</taxon>
        <taxon>Neophaeococcomyces</taxon>
    </lineage>
</organism>
<protein>
    <submittedName>
        <fullName evidence="1">Uncharacterized protein</fullName>
    </submittedName>
</protein>
<evidence type="ECO:0000313" key="2">
    <source>
        <dbReference type="Proteomes" id="UP001172386"/>
    </source>
</evidence>
<accession>A0ACC3A8I6</accession>